<sequence>MMAQRIALLAGTTRHSLGAPSIGLHREWPSRTTTNTTTTACTVRCVATASRTAVRTGTHERTGYFRKPTRRQARRFRRFKFLTDSPNATLALRLKSRSMALTFEAWKRFDDVARSQSMRLPVVALQMMLRHDEAQRPTSLSDSLCDPETWRMRLNSLAFKGITENDIQHWLWVLSAQDSDERIARFVADEARPKPVFMLFQLLRRDETFHKGRSLTGLYNYIARHHVNSRMRLSASELPFGAVRRAVDPALNMAPDTFATLLRLLVHHYIRLWPSALPAVARLVVSYVETLPHMVKRGEQQAFADACRIFNYALVLFQRKSPVSPVFQMRYNWRAQKVLLAMSTTLPRPLFINRAGFRAIRRVLLALGKSPAERNVALRMARTWPPYRRNWDGRDEQRQAQDDFSRSAQAGVLMREAGYAEVEHDRALGVLGGVLPGESPTVQTRSLSPRTWTGFRASLNVFSTWAARVKATRDVNEAWHEFQTAPGNMDGDGRPLRPSIQVYAEMFKKLVAMPVEFYTAAGSSSSQGQAVGRHGKELLPGDAKEVYPVNDATLTAFEKQRLRPPTVAVLYAQMLHDDIRPVGDCLSVLLQNAPTLEAAMKYLHDSPLDKAAIAALKLPRASHISPPPDSNTNTHAHSSPFSSTRQSSRRFKRQQPLEPERPITLELLRNIPLPILNAYIFLMCRFQPRLTAEAARLGKQRRTALIHHAIQLSARRLPPSIEEGRTYKATWHTIMRTLAQPKLMVSPQNTNDRRFHDTESLYLALRVFDQVSQAGGVDVILFDSLCKVMQKSLRWTDPTLVMAPATDPVEDTDEGQIPASQSTTPPPAVNQRESELLQTAHASLVAAFEEMTILSSFETDLTGSPDSSTPPLAPHHPATPHNITAGMLQAYLQTLGYLGDTEAMTRAMHWVLRTWDDWTVLEDAKNPDDGQHATMGRVLIMYRAFVEGLEATPDPTTSPVNGEDVVPGSQVASVKDHLTQLQRRGCMWHWPSSYDADQYVRWHRKEHNEEFWARVRPSALLA</sequence>
<feature type="region of interest" description="Disordered" evidence="1">
    <location>
        <begin position="804"/>
        <end position="832"/>
    </location>
</feature>
<organism evidence="2 3">
    <name type="scientific">Sporothrix bragantina</name>
    <dbReference type="NCBI Taxonomy" id="671064"/>
    <lineage>
        <taxon>Eukaryota</taxon>
        <taxon>Fungi</taxon>
        <taxon>Dikarya</taxon>
        <taxon>Ascomycota</taxon>
        <taxon>Pezizomycotina</taxon>
        <taxon>Sordariomycetes</taxon>
        <taxon>Sordariomycetidae</taxon>
        <taxon>Ophiostomatales</taxon>
        <taxon>Ophiostomataceae</taxon>
        <taxon>Sporothrix</taxon>
    </lineage>
</organism>
<reference evidence="2 3" key="1">
    <citation type="submission" date="2024-01" db="EMBL/GenBank/DDBJ databases">
        <authorList>
            <person name="Allen C."/>
            <person name="Tagirdzhanova G."/>
        </authorList>
    </citation>
    <scope>NUCLEOTIDE SEQUENCE [LARGE SCALE GENOMIC DNA]</scope>
</reference>
<feature type="region of interest" description="Disordered" evidence="1">
    <location>
        <begin position="621"/>
        <end position="656"/>
    </location>
</feature>
<evidence type="ECO:0000313" key="3">
    <source>
        <dbReference type="Proteomes" id="UP001642406"/>
    </source>
</evidence>
<dbReference type="Proteomes" id="UP001642406">
    <property type="component" value="Unassembled WGS sequence"/>
</dbReference>
<evidence type="ECO:0000256" key="1">
    <source>
        <dbReference type="SAM" id="MobiDB-lite"/>
    </source>
</evidence>
<name>A0ABP0CX58_9PEZI</name>
<proteinExistence type="predicted"/>
<accession>A0ABP0CX58</accession>
<comment type="caution">
    <text evidence="2">The sequence shown here is derived from an EMBL/GenBank/DDBJ whole genome shotgun (WGS) entry which is preliminary data.</text>
</comment>
<feature type="region of interest" description="Disordered" evidence="1">
    <location>
        <begin position="859"/>
        <end position="880"/>
    </location>
</feature>
<dbReference type="EMBL" id="CAWUHC010000153">
    <property type="protein sequence ID" value="CAK7236147.1"/>
    <property type="molecule type" value="Genomic_DNA"/>
</dbReference>
<protein>
    <recommendedName>
        <fullName evidence="4">Prefoldin subunit</fullName>
    </recommendedName>
</protein>
<keyword evidence="3" id="KW-1185">Reference proteome</keyword>
<evidence type="ECO:0008006" key="4">
    <source>
        <dbReference type="Google" id="ProtNLM"/>
    </source>
</evidence>
<evidence type="ECO:0000313" key="2">
    <source>
        <dbReference type="EMBL" id="CAK7236147.1"/>
    </source>
</evidence>
<gene>
    <name evidence="2" type="ORF">SBRCBS47491_009538</name>
</gene>